<accession>A0ABS6MGK9</accession>
<reference evidence="2 3" key="1">
    <citation type="submission" date="2021-06" db="EMBL/GenBank/DDBJ databases">
        <title>Rheinheimera indica sp. nov., isolated from deep-sea sediment.</title>
        <authorList>
            <person name="Wang Z."/>
            <person name="Zhang X.-Y."/>
        </authorList>
    </citation>
    <scope>NUCLEOTIDE SEQUENCE [LARGE SCALE GENOMIC DNA]</scope>
    <source>
        <strain evidence="2 3">SM2107</strain>
    </source>
</reference>
<dbReference type="RefSeq" id="WP_217666826.1">
    <property type="nucleotide sequence ID" value="NZ_JAHRID010000001.1"/>
</dbReference>
<dbReference type="NCBIfam" id="TIGR01539">
    <property type="entry name" value="portal_lambda"/>
    <property type="match status" value="1"/>
</dbReference>
<comment type="caution">
    <text evidence="2">The sequence shown here is derived from an EMBL/GenBank/DDBJ whole genome shotgun (WGS) entry which is preliminary data.</text>
</comment>
<organism evidence="2 3">
    <name type="scientific">Arsukibacterium indicum</name>
    <dbReference type="NCBI Taxonomy" id="2848612"/>
    <lineage>
        <taxon>Bacteria</taxon>
        <taxon>Pseudomonadati</taxon>
        <taxon>Pseudomonadota</taxon>
        <taxon>Gammaproteobacteria</taxon>
        <taxon>Chromatiales</taxon>
        <taxon>Chromatiaceae</taxon>
        <taxon>Arsukibacterium</taxon>
    </lineage>
</organism>
<protein>
    <submittedName>
        <fullName evidence="2">Phage portal protein</fullName>
    </submittedName>
</protein>
<feature type="region of interest" description="Disordered" evidence="1">
    <location>
        <begin position="461"/>
        <end position="487"/>
    </location>
</feature>
<gene>
    <name evidence="2" type="ORF">KQY15_02300</name>
</gene>
<proteinExistence type="predicted"/>
<dbReference type="InterPro" id="IPR006429">
    <property type="entry name" value="Phage_lambda_portal"/>
</dbReference>
<feature type="compositionally biased region" description="Basic and acidic residues" evidence="1">
    <location>
        <begin position="467"/>
        <end position="487"/>
    </location>
</feature>
<evidence type="ECO:0000313" key="3">
    <source>
        <dbReference type="Proteomes" id="UP000704611"/>
    </source>
</evidence>
<dbReference type="Proteomes" id="UP000704611">
    <property type="component" value="Unassembled WGS sequence"/>
</dbReference>
<evidence type="ECO:0000313" key="2">
    <source>
        <dbReference type="EMBL" id="MBV2127929.1"/>
    </source>
</evidence>
<sequence>MAARKSVIVGMNGQPLMMANSAYDGASHGRRMGGVYAPGSGINTNLNYALTTLRNRSRAGHRNMPLLRSGIEKKVTNEIGIGITPRSKCENVDLRKTINALWDESCFQFDPEGNLDVYGMQAQISRARRISGECFIRARYRSSSADLLVPIQFQVLEADFVPLDFNDTLSNGNRIIAGIEFNRRGQRVAYHMYREHPGEMYNYQASLANLVRVPASEVAHHFNPLHPGQIRGEPDSAASLVKAQTFDSYDDAELVRKQTRAPFTGAIYRDALDANDADNWAFDPISGDPLGGESGFGNAKAEPGTIFELLDGEKIEMFKGDDTGQGYADFMRWQSLMQAAGMDMPYELLTGDWEKVNDRLVRAVLNEFRRRIQMDQWHLMIPQVMRWMRWHWLNRAVLAGRLNLPGYATKMRDYHQHTWCPHGWPYINPNIDVEAKINAIDADLVAHEDVVAENGDDLTDIQARNKVARDNRGERTPKQRQKDKDNE</sequence>
<evidence type="ECO:0000256" key="1">
    <source>
        <dbReference type="SAM" id="MobiDB-lite"/>
    </source>
</evidence>
<dbReference type="Pfam" id="PF05136">
    <property type="entry name" value="Phage_portal_2"/>
    <property type="match status" value="1"/>
</dbReference>
<keyword evidence="3" id="KW-1185">Reference proteome</keyword>
<name>A0ABS6MGK9_9GAMM</name>
<dbReference type="EMBL" id="JAHRID010000001">
    <property type="protein sequence ID" value="MBV2127929.1"/>
    <property type="molecule type" value="Genomic_DNA"/>
</dbReference>